<dbReference type="Gene3D" id="1.10.540.10">
    <property type="entry name" value="Acyl-CoA dehydrogenase/oxidase, N-terminal domain"/>
    <property type="match status" value="1"/>
</dbReference>
<reference evidence="7 8" key="1">
    <citation type="submission" date="2023-03" db="EMBL/GenBank/DDBJ databases">
        <title>Draft genome sequence of the bacteria which degrade cell wall of Tricholomamatutake.</title>
        <authorList>
            <person name="Konishi Y."/>
            <person name="Fukuta Y."/>
            <person name="Shirasaka N."/>
        </authorList>
    </citation>
    <scope>NUCLEOTIDE SEQUENCE [LARGE SCALE GENOMIC DNA]</scope>
    <source>
        <strain evidence="8">mu1</strain>
    </source>
</reference>
<protein>
    <submittedName>
        <fullName evidence="7">Butyryl-CoA dehydrogenase</fullName>
    </submittedName>
</protein>
<evidence type="ECO:0000313" key="7">
    <source>
        <dbReference type="EMBL" id="GLX67950.1"/>
    </source>
</evidence>
<dbReference type="PANTHER" id="PTHR43884">
    <property type="entry name" value="ACYL-COA DEHYDROGENASE"/>
    <property type="match status" value="1"/>
</dbReference>
<evidence type="ECO:0000256" key="4">
    <source>
        <dbReference type="ARBA" id="ARBA00022827"/>
    </source>
</evidence>
<dbReference type="PANTHER" id="PTHR43884:SF12">
    <property type="entry name" value="ISOVALERYL-COA DEHYDROGENASE, MITOCHONDRIAL-RELATED"/>
    <property type="match status" value="1"/>
</dbReference>
<evidence type="ECO:0000256" key="2">
    <source>
        <dbReference type="ARBA" id="ARBA00009347"/>
    </source>
</evidence>
<dbReference type="Pfam" id="PF02771">
    <property type="entry name" value="Acyl-CoA_dh_N"/>
    <property type="match status" value="1"/>
</dbReference>
<dbReference type="PROSITE" id="PS00073">
    <property type="entry name" value="ACYL_COA_DH_2"/>
    <property type="match status" value="1"/>
</dbReference>
<dbReference type="InterPro" id="IPR036250">
    <property type="entry name" value="AcylCo_DH-like_C"/>
</dbReference>
<evidence type="ECO:0000256" key="1">
    <source>
        <dbReference type="ARBA" id="ARBA00001974"/>
    </source>
</evidence>
<dbReference type="SUPFAM" id="SSF47203">
    <property type="entry name" value="Acyl-CoA dehydrogenase C-terminal domain-like"/>
    <property type="match status" value="1"/>
</dbReference>
<dbReference type="PIRSF" id="PIRSF016578">
    <property type="entry name" value="HsaA"/>
    <property type="match status" value="1"/>
</dbReference>
<accession>A0ABQ6GBR3</accession>
<dbReference type="EMBL" id="BSSQ01000010">
    <property type="protein sequence ID" value="GLX67950.1"/>
    <property type="molecule type" value="Genomic_DNA"/>
</dbReference>
<dbReference type="RefSeq" id="WP_284238708.1">
    <property type="nucleotide sequence ID" value="NZ_BSSQ01000010.1"/>
</dbReference>
<keyword evidence="8" id="KW-1185">Reference proteome</keyword>
<dbReference type="InterPro" id="IPR037069">
    <property type="entry name" value="AcylCoA_DH/ox_N_sf"/>
</dbReference>
<feature type="domain" description="Acyl-CoA dehydrogenase/oxidase C-terminal" evidence="5">
    <location>
        <begin position="220"/>
        <end position="337"/>
    </location>
</feature>
<proteinExistence type="inferred from homology"/>
<comment type="cofactor">
    <cofactor evidence="1">
        <name>FAD</name>
        <dbReference type="ChEBI" id="CHEBI:57692"/>
    </cofactor>
</comment>
<dbReference type="InterPro" id="IPR009075">
    <property type="entry name" value="AcylCo_DH/oxidase_C"/>
</dbReference>
<organism evidence="7 8">
    <name type="scientific">Paenibacillus glycanilyticus</name>
    <dbReference type="NCBI Taxonomy" id="126569"/>
    <lineage>
        <taxon>Bacteria</taxon>
        <taxon>Bacillati</taxon>
        <taxon>Bacillota</taxon>
        <taxon>Bacilli</taxon>
        <taxon>Bacillales</taxon>
        <taxon>Paenibacillaceae</taxon>
        <taxon>Paenibacillus</taxon>
    </lineage>
</organism>
<dbReference type="Pfam" id="PF00441">
    <property type="entry name" value="Acyl-CoA_dh_1"/>
    <property type="match status" value="1"/>
</dbReference>
<gene>
    <name evidence="7" type="ORF">MU1_22950</name>
</gene>
<keyword evidence="3" id="KW-0285">Flavoprotein</keyword>
<keyword evidence="4" id="KW-0274">FAD</keyword>
<comment type="similarity">
    <text evidence="2">Belongs to the acyl-CoA dehydrogenase family.</text>
</comment>
<sequence>MRFQLDEEYELTRAAVRDYAEGELAEGAGARDELQRLDGGLLGSLASMGLTGIPIDERFGGAGSDLLAYVIVLEELARVCASTSAILHAHTSAAWVIDRYGGQRLRKERLMPLTSGARLGTLVLADPRSNLIPSVELAGAADDYVFLVLHVRGKVAIGIGESDSGVFTFSPALNKLGLRGMPAADLLVESDYPSLFNAVNYEPKSKGKQIVNEVKYLKALGSAAQAVGIAQGAMEAALAYAKERTQFGKPIGRAQGIAFKLADMAANVEASRWLVYEAAWSKIQGLPECDGKAAMAELYAIKHAVATAIEAVQIFGGYGYMREYGVERLLRDAKCLEASCDREHSYSAIYNGLGTE</sequence>
<dbReference type="InterPro" id="IPR013786">
    <property type="entry name" value="AcylCoA_DH/ox_N"/>
</dbReference>
<feature type="domain" description="Acyl-CoA dehydrogenase/oxidase N-terminal" evidence="6">
    <location>
        <begin position="7"/>
        <end position="116"/>
    </location>
</feature>
<comment type="caution">
    <text evidence="7">The sequence shown here is derived from an EMBL/GenBank/DDBJ whole genome shotgun (WGS) entry which is preliminary data.</text>
</comment>
<name>A0ABQ6GBR3_9BACL</name>
<evidence type="ECO:0000259" key="5">
    <source>
        <dbReference type="Pfam" id="PF00441"/>
    </source>
</evidence>
<evidence type="ECO:0000256" key="3">
    <source>
        <dbReference type="ARBA" id="ARBA00022630"/>
    </source>
</evidence>
<evidence type="ECO:0000313" key="8">
    <source>
        <dbReference type="Proteomes" id="UP001157114"/>
    </source>
</evidence>
<dbReference type="Gene3D" id="1.20.140.10">
    <property type="entry name" value="Butyryl-CoA Dehydrogenase, subunit A, domain 3"/>
    <property type="match status" value="1"/>
</dbReference>
<dbReference type="InterPro" id="IPR009100">
    <property type="entry name" value="AcylCoA_DH/oxidase_NM_dom_sf"/>
</dbReference>
<dbReference type="Proteomes" id="UP001157114">
    <property type="component" value="Unassembled WGS sequence"/>
</dbReference>
<dbReference type="SUPFAM" id="SSF56645">
    <property type="entry name" value="Acyl-CoA dehydrogenase NM domain-like"/>
    <property type="match status" value="1"/>
</dbReference>
<evidence type="ECO:0000259" key="6">
    <source>
        <dbReference type="Pfam" id="PF02771"/>
    </source>
</evidence>
<dbReference type="InterPro" id="IPR006089">
    <property type="entry name" value="Acyl-CoA_DH_CS"/>
</dbReference>